<dbReference type="Pfam" id="PF02049">
    <property type="entry name" value="FliE"/>
    <property type="match status" value="1"/>
</dbReference>
<dbReference type="InterPro" id="IPR001624">
    <property type="entry name" value="FliE"/>
</dbReference>
<dbReference type="PANTHER" id="PTHR34653">
    <property type="match status" value="1"/>
</dbReference>
<evidence type="ECO:0000313" key="8">
    <source>
        <dbReference type="Proteomes" id="UP000663651"/>
    </source>
</evidence>
<organism evidence="7 8">
    <name type="scientific">Geobacter benzoatilyticus</name>
    <dbReference type="NCBI Taxonomy" id="2815309"/>
    <lineage>
        <taxon>Bacteria</taxon>
        <taxon>Pseudomonadati</taxon>
        <taxon>Thermodesulfobacteriota</taxon>
        <taxon>Desulfuromonadia</taxon>
        <taxon>Geobacterales</taxon>
        <taxon>Geobacteraceae</taxon>
        <taxon>Geobacter</taxon>
    </lineage>
</organism>
<dbReference type="PRINTS" id="PR01006">
    <property type="entry name" value="FLGHOOKFLIE"/>
</dbReference>
<dbReference type="Proteomes" id="UP000663651">
    <property type="component" value="Chromosome"/>
</dbReference>
<keyword evidence="7" id="KW-0969">Cilium</keyword>
<keyword evidence="7" id="KW-0966">Cell projection</keyword>
<name>A0ABX7Q5I0_9BACT</name>
<evidence type="ECO:0000256" key="2">
    <source>
        <dbReference type="ARBA" id="ARBA00009272"/>
    </source>
</evidence>
<accession>A0ABX7Q5I0</accession>
<comment type="subcellular location">
    <subcellularLocation>
        <location evidence="1 4">Bacterial flagellum basal body</location>
    </subcellularLocation>
</comment>
<proteinExistence type="inferred from homology"/>
<comment type="similarity">
    <text evidence="2 4">Belongs to the FliE family.</text>
</comment>
<keyword evidence="7" id="KW-0282">Flagellum</keyword>
<sequence length="101" mass="10793">MIEGIESGIGIGKAFPDVGTKGAKPSSLVNDTGKFFGELVTKVNELQAQSDSAIQSLATGESQGLHEVMIAMEKSSIAFQFLGQVRNKAIDAYNEVMRMQV</sequence>
<gene>
    <name evidence="4 7" type="primary">fliE</name>
    <name evidence="7" type="ORF">JZM60_03500</name>
</gene>
<reference evidence="7 8" key="1">
    <citation type="submission" date="2021-03" db="EMBL/GenBank/DDBJ databases">
        <title>Geobacter metallireducens gen. nov. sp. nov., a microorganism capable of coupling the complete oxidation of organic compounds to the reduction of iron and other metals.</title>
        <authorList>
            <person name="Li Y."/>
        </authorList>
    </citation>
    <scope>NUCLEOTIDE SEQUENCE [LARGE SCALE GENOMIC DNA]</scope>
    <source>
        <strain evidence="7 8">Jerry-YX</strain>
    </source>
</reference>
<dbReference type="EMBL" id="CP071382">
    <property type="protein sequence ID" value="QSV46355.1"/>
    <property type="molecule type" value="Genomic_DNA"/>
</dbReference>
<keyword evidence="3 4" id="KW-0975">Bacterial flagellum</keyword>
<dbReference type="RefSeq" id="WP_207164137.1">
    <property type="nucleotide sequence ID" value="NZ_CP071382.1"/>
</dbReference>
<keyword evidence="8" id="KW-1185">Reference proteome</keyword>
<evidence type="ECO:0000256" key="3">
    <source>
        <dbReference type="ARBA" id="ARBA00023143"/>
    </source>
</evidence>
<feature type="region of interest" description="Disordered" evidence="6">
    <location>
        <begin position="1"/>
        <end position="24"/>
    </location>
</feature>
<evidence type="ECO:0000256" key="5">
    <source>
        <dbReference type="NCBIfam" id="TIGR00205"/>
    </source>
</evidence>
<dbReference type="HAMAP" id="MF_00724">
    <property type="entry name" value="FliE"/>
    <property type="match status" value="1"/>
</dbReference>
<protein>
    <recommendedName>
        <fullName evidence="4 5">Flagellar hook-basal body complex protein FliE</fullName>
    </recommendedName>
</protein>
<evidence type="ECO:0000256" key="1">
    <source>
        <dbReference type="ARBA" id="ARBA00004117"/>
    </source>
</evidence>
<dbReference type="PANTHER" id="PTHR34653:SF1">
    <property type="entry name" value="FLAGELLAR HOOK-BASAL BODY COMPLEX PROTEIN FLIE"/>
    <property type="match status" value="1"/>
</dbReference>
<evidence type="ECO:0000256" key="4">
    <source>
        <dbReference type="HAMAP-Rule" id="MF_00724"/>
    </source>
</evidence>
<evidence type="ECO:0000256" key="6">
    <source>
        <dbReference type="SAM" id="MobiDB-lite"/>
    </source>
</evidence>
<dbReference type="NCBIfam" id="TIGR00205">
    <property type="entry name" value="fliE"/>
    <property type="match status" value="1"/>
</dbReference>
<evidence type="ECO:0000313" key="7">
    <source>
        <dbReference type="EMBL" id="QSV46355.1"/>
    </source>
</evidence>